<dbReference type="InterPro" id="IPR017907">
    <property type="entry name" value="Znf_RING_CS"/>
</dbReference>
<accession>A0A8S3YVD7</accession>
<keyword evidence="6" id="KW-0862">Zinc</keyword>
<dbReference type="InterPro" id="IPR013083">
    <property type="entry name" value="Znf_RING/FYVE/PHD"/>
</dbReference>
<dbReference type="SMART" id="SM00184">
    <property type="entry name" value="RING"/>
    <property type="match status" value="1"/>
</dbReference>
<comment type="catalytic activity">
    <reaction evidence="1">
        <text>S-ubiquitinyl-[E2 ubiquitin-conjugating enzyme]-L-cysteine + [acceptor protein]-L-lysine = [E2 ubiquitin-conjugating enzyme]-L-cysteine + N(6)-ubiquitinyl-[acceptor protein]-L-lysine.</text>
        <dbReference type="EC" id="2.3.2.27"/>
    </reaction>
</comment>
<feature type="region of interest" description="Disordered" evidence="8">
    <location>
        <begin position="438"/>
        <end position="681"/>
    </location>
</feature>
<dbReference type="Pfam" id="PF00097">
    <property type="entry name" value="zf-C3HC4"/>
    <property type="match status" value="1"/>
</dbReference>
<feature type="compositionally biased region" description="Polar residues" evidence="8">
    <location>
        <begin position="1"/>
        <end position="25"/>
    </location>
</feature>
<dbReference type="PANTHER" id="PTHR46077:SF5">
    <property type="entry name" value="RING-TYPE DOMAIN-CONTAINING PROTEIN"/>
    <property type="match status" value="1"/>
</dbReference>
<dbReference type="Proteomes" id="UP000678393">
    <property type="component" value="Unassembled WGS sequence"/>
</dbReference>
<dbReference type="PROSITE" id="PS50089">
    <property type="entry name" value="ZF_RING_2"/>
    <property type="match status" value="1"/>
</dbReference>
<feature type="region of interest" description="Disordered" evidence="8">
    <location>
        <begin position="351"/>
        <end position="425"/>
    </location>
</feature>
<gene>
    <name evidence="10" type="ORF">CUNI_LOCUS6665</name>
</gene>
<feature type="compositionally biased region" description="Polar residues" evidence="8">
    <location>
        <begin position="952"/>
        <end position="971"/>
    </location>
</feature>
<dbReference type="GO" id="GO:0000209">
    <property type="term" value="P:protein polyubiquitination"/>
    <property type="evidence" value="ECO:0007669"/>
    <property type="project" value="TreeGrafter"/>
</dbReference>
<protein>
    <recommendedName>
        <fullName evidence="2">RING-type E3 ubiquitin transferase</fullName>
        <ecNumber evidence="2">2.3.2.27</ecNumber>
    </recommendedName>
</protein>
<evidence type="ECO:0000256" key="3">
    <source>
        <dbReference type="ARBA" id="ARBA00022679"/>
    </source>
</evidence>
<feature type="compositionally biased region" description="Basic and acidic residues" evidence="8">
    <location>
        <begin position="534"/>
        <end position="549"/>
    </location>
</feature>
<feature type="compositionally biased region" description="Low complexity" evidence="8">
    <location>
        <begin position="756"/>
        <end position="775"/>
    </location>
</feature>
<dbReference type="GO" id="GO:0008270">
    <property type="term" value="F:zinc ion binding"/>
    <property type="evidence" value="ECO:0007669"/>
    <property type="project" value="UniProtKB-KW"/>
</dbReference>
<evidence type="ECO:0000313" key="10">
    <source>
        <dbReference type="EMBL" id="CAG5121107.1"/>
    </source>
</evidence>
<feature type="region of interest" description="Disordered" evidence="8">
    <location>
        <begin position="1"/>
        <end position="45"/>
    </location>
</feature>
<feature type="compositionally biased region" description="Polar residues" evidence="8">
    <location>
        <begin position="739"/>
        <end position="755"/>
    </location>
</feature>
<dbReference type="EMBL" id="CAJHNH020001024">
    <property type="protein sequence ID" value="CAG5121107.1"/>
    <property type="molecule type" value="Genomic_DNA"/>
</dbReference>
<sequence>MPVTRNQSSVAAKSSSEIPSTSGLKESSDGADKPTEAEASHRDSPENCSICLGPFINKSFTSSCAHSFCFVCLKQWSKVKAECPLCKQSFTGIFHNIRSNDSYDVYELPPVNPPTQIDYSYLYNYMGGHLATFAPTQHYFSLSQPSLDADLTLSNFSRFQFHHRRYNRYLNSDHSVHGEHQYSFPNSTFNPATHVSAASWPRGAEDFRLRVYRRHMGPPAVILGCENSNYRLTPAMVAASSHRLHRIMPWLTRELRVLLRSHQNVRQAIGIIQPLLTQVTIDSHYFSEKVSPIIGQKSRQFIQEFAAFANSALTLQAFDRKAMYRSRVARILYEDSSSSSSDDDVIEVTDASPDIRAHSSRNASTSLQGADRFSPTPGPSQEIFDSQDPPAQTEVDRVSVSSESDPVFRPGLDDSESENSEAGSDIVFVKYDKPWGKRSPIQLSSGSEGGDKSRKKKKMKSKKLKKRNLSEVKSLRKGKGQKSAKARGRDLLKGRAGSRSEWHYESESGAGPNIVCPLSSLVKQKKKKHKKSKEKNVDNLLCDKDREQPGRPADGIWHTENMDVGGGSGNINSLISDKRKDLHKKRGRSCDSDKGRRKRKKKKSLTKELAGSSPGLISYKKHHSGHKKSAGKGESSRRRHQHRHTSRIDHSSDSSSRTDSLDREMQAPRGQQVASSGVDHSGASTFQASYLARPDTVQHIPLNLWVSTWPSLPHTLPAASPSATFSSSLPHPLTSSSFPNQNLGNTSSEYTSQTISSDSESSNNSDSDTSADSSSPIPLRTRTKRWLDASYPELSLQPSSSSAIHTSSAPDLTQIWGIEHISSQSSDANVSARHSNNITDIVSVGSDDDDVVICSSTDESESDEVRVIEKSDVSIYSSSSSSSSFGSFATTAGVYRLAQTTYPSQSNIVSLMLGGRHSNNLIQSTSAPIVSFQTSRKSSSAEQSLDPVLSGLVTSTGSNVEAPTTSMQSDQPEIISSPIASSSMQDSQPGTSASELKSLTSSGNKETGIHHHNIFPPTLSGLLDTCYRTNTGLPPTSAAEKITAASMHADQSILTPTSLVMHADQSILTPTSSVMHADQSILTPTSSVSSSMFGVLPLQTSTSVTSMLSSNLNYLSYPPLTLSTNLPPLLPQTVPFMMPQPQTSSRLQLHYPFPPIQPLLTGPSSLFAPVYAGFSQVAQVASSSNTAVDTGRQSDTSVSDEMTMSTQGGNTDNITNPESNSANADKTTAFSEITELAPILSKTFHSGRHCEASSSSGTDDLSVTEATKINQSTSRGNNEHINSISICGDFETSIDIFESMSGLSPCAEAAVANGRVLFQQPSEGIPQCLNAETLHRDVEFDAFNIIDDVDCVAAEATNINNRSNHQTVTLEEGDYQEAGTLESTGSGTHQLFVTGADPDMSTVGTEVHADRLLQEAALETLDSRDISDEPLENVFVTYESSFVTGNMMCEASESVTSMDRQVEEINTAGIEDESVDVIDGSADMIDGSLESANRMGESLQVDIGSHSVDASALQPVDETQEELEAITNPLEADEASLTDIGDIFMSI</sequence>
<dbReference type="InterPro" id="IPR058746">
    <property type="entry name" value="Znf_RING-type_Topors"/>
</dbReference>
<keyword evidence="5 7" id="KW-0863">Zinc-finger</keyword>
<feature type="region of interest" description="Disordered" evidence="8">
    <location>
        <begin position="1186"/>
        <end position="1224"/>
    </location>
</feature>
<dbReference type="OrthoDB" id="365379at2759"/>
<evidence type="ECO:0000313" key="11">
    <source>
        <dbReference type="Proteomes" id="UP000678393"/>
    </source>
</evidence>
<dbReference type="EC" id="2.3.2.27" evidence="2"/>
<reference evidence="10" key="1">
    <citation type="submission" date="2021-04" db="EMBL/GenBank/DDBJ databases">
        <authorList>
            <consortium name="Molecular Ecology Group"/>
        </authorList>
    </citation>
    <scope>NUCLEOTIDE SEQUENCE</scope>
</reference>
<feature type="compositionally biased region" description="Basic residues" evidence="8">
    <location>
        <begin position="453"/>
        <end position="467"/>
    </location>
</feature>
<dbReference type="GO" id="GO:0061630">
    <property type="term" value="F:ubiquitin protein ligase activity"/>
    <property type="evidence" value="ECO:0007669"/>
    <property type="project" value="UniProtKB-EC"/>
</dbReference>
<feature type="compositionally biased region" description="Basic residues" evidence="8">
    <location>
        <begin position="595"/>
        <end position="604"/>
    </location>
</feature>
<dbReference type="GO" id="GO:0006513">
    <property type="term" value="P:protein monoubiquitination"/>
    <property type="evidence" value="ECO:0007669"/>
    <property type="project" value="TreeGrafter"/>
</dbReference>
<name>A0A8S3YVD7_9EUPU</name>
<feature type="compositionally biased region" description="Low complexity" evidence="8">
    <location>
        <begin position="718"/>
        <end position="738"/>
    </location>
</feature>
<evidence type="ECO:0000256" key="7">
    <source>
        <dbReference type="PROSITE-ProRule" id="PRU00175"/>
    </source>
</evidence>
<dbReference type="Gene3D" id="3.30.40.10">
    <property type="entry name" value="Zinc/RING finger domain, C3HC4 (zinc finger)"/>
    <property type="match status" value="1"/>
</dbReference>
<comment type="caution">
    <text evidence="10">The sequence shown here is derived from an EMBL/GenBank/DDBJ whole genome shotgun (WGS) entry which is preliminary data.</text>
</comment>
<dbReference type="InterPro" id="IPR058745">
    <property type="entry name" value="PWI_Topors"/>
</dbReference>
<dbReference type="Pfam" id="PF26084">
    <property type="entry name" value="PWI_Topors"/>
    <property type="match status" value="1"/>
</dbReference>
<evidence type="ECO:0000256" key="4">
    <source>
        <dbReference type="ARBA" id="ARBA00022723"/>
    </source>
</evidence>
<dbReference type="PROSITE" id="PS00518">
    <property type="entry name" value="ZF_RING_1"/>
    <property type="match status" value="1"/>
</dbReference>
<evidence type="ECO:0000256" key="8">
    <source>
        <dbReference type="SAM" id="MobiDB-lite"/>
    </source>
</evidence>
<evidence type="ECO:0000256" key="6">
    <source>
        <dbReference type="ARBA" id="ARBA00022833"/>
    </source>
</evidence>
<dbReference type="PANTHER" id="PTHR46077">
    <property type="entry name" value="E3 UBIQUITIN-PROTEIN LIGASE TOPORS"/>
    <property type="match status" value="1"/>
</dbReference>
<feature type="compositionally biased region" description="Basic residues" evidence="8">
    <location>
        <begin position="523"/>
        <end position="533"/>
    </location>
</feature>
<feature type="compositionally biased region" description="Low complexity" evidence="8">
    <location>
        <begin position="398"/>
        <end position="407"/>
    </location>
</feature>
<organism evidence="10 11">
    <name type="scientific">Candidula unifasciata</name>
    <dbReference type="NCBI Taxonomy" id="100452"/>
    <lineage>
        <taxon>Eukaryota</taxon>
        <taxon>Metazoa</taxon>
        <taxon>Spiralia</taxon>
        <taxon>Lophotrochozoa</taxon>
        <taxon>Mollusca</taxon>
        <taxon>Gastropoda</taxon>
        <taxon>Heterobranchia</taxon>
        <taxon>Euthyneura</taxon>
        <taxon>Panpulmonata</taxon>
        <taxon>Eupulmonata</taxon>
        <taxon>Stylommatophora</taxon>
        <taxon>Helicina</taxon>
        <taxon>Helicoidea</taxon>
        <taxon>Geomitridae</taxon>
        <taxon>Candidula</taxon>
    </lineage>
</organism>
<feature type="compositionally biased region" description="Basic and acidic residues" evidence="8">
    <location>
        <begin position="26"/>
        <end position="45"/>
    </location>
</feature>
<feature type="compositionally biased region" description="Basic and acidic residues" evidence="8">
    <location>
        <begin position="487"/>
        <end position="506"/>
    </location>
</feature>
<keyword evidence="4" id="KW-0479">Metal-binding</keyword>
<feature type="region of interest" description="Disordered" evidence="8">
    <location>
        <begin position="952"/>
        <end position="1011"/>
    </location>
</feature>
<dbReference type="SUPFAM" id="SSF57850">
    <property type="entry name" value="RING/U-box"/>
    <property type="match status" value="1"/>
</dbReference>
<proteinExistence type="predicted"/>
<feature type="region of interest" description="Disordered" evidence="8">
    <location>
        <begin position="718"/>
        <end position="781"/>
    </location>
</feature>
<feature type="domain" description="RING-type" evidence="9">
    <location>
        <begin position="48"/>
        <end position="87"/>
    </location>
</feature>
<feature type="compositionally biased region" description="Low complexity" evidence="8">
    <location>
        <begin position="974"/>
        <end position="983"/>
    </location>
</feature>
<feature type="compositionally biased region" description="Basic residues" evidence="8">
    <location>
        <begin position="475"/>
        <end position="486"/>
    </location>
</feature>
<dbReference type="InterPro" id="IPR018957">
    <property type="entry name" value="Znf_C3HC4_RING-type"/>
</dbReference>
<feature type="compositionally biased region" description="Basic residues" evidence="8">
    <location>
        <begin position="619"/>
        <end position="630"/>
    </location>
</feature>
<dbReference type="CDD" id="cd16574">
    <property type="entry name" value="RING-HC_Topors"/>
    <property type="match status" value="1"/>
</dbReference>
<keyword evidence="11" id="KW-1185">Reference proteome</keyword>
<evidence type="ECO:0000256" key="1">
    <source>
        <dbReference type="ARBA" id="ARBA00000900"/>
    </source>
</evidence>
<evidence type="ECO:0000259" key="9">
    <source>
        <dbReference type="PROSITE" id="PS50089"/>
    </source>
</evidence>
<dbReference type="InterPro" id="IPR001841">
    <property type="entry name" value="Znf_RING"/>
</dbReference>
<evidence type="ECO:0000256" key="2">
    <source>
        <dbReference type="ARBA" id="ARBA00012483"/>
    </source>
</evidence>
<keyword evidence="3" id="KW-0808">Transferase</keyword>
<feature type="compositionally biased region" description="Polar residues" evidence="8">
    <location>
        <begin position="984"/>
        <end position="1005"/>
    </location>
</feature>
<evidence type="ECO:0000256" key="5">
    <source>
        <dbReference type="ARBA" id="ARBA00022771"/>
    </source>
</evidence>